<dbReference type="CDD" id="cd06267">
    <property type="entry name" value="PBP1_LacI_sugar_binding-like"/>
    <property type="match status" value="1"/>
</dbReference>
<proteinExistence type="predicted"/>
<dbReference type="SUPFAM" id="SSF47413">
    <property type="entry name" value="lambda repressor-like DNA-binding domains"/>
    <property type="match status" value="1"/>
</dbReference>
<dbReference type="PROSITE" id="PS00356">
    <property type="entry name" value="HTH_LACI_1"/>
    <property type="match status" value="1"/>
</dbReference>
<dbReference type="InterPro" id="IPR046335">
    <property type="entry name" value="LacI/GalR-like_sensor"/>
</dbReference>
<dbReference type="PANTHER" id="PTHR30146">
    <property type="entry name" value="LACI-RELATED TRANSCRIPTIONAL REPRESSOR"/>
    <property type="match status" value="1"/>
</dbReference>
<dbReference type="GO" id="GO:0003700">
    <property type="term" value="F:DNA-binding transcription factor activity"/>
    <property type="evidence" value="ECO:0007669"/>
    <property type="project" value="TreeGrafter"/>
</dbReference>
<dbReference type="Gene3D" id="1.10.260.40">
    <property type="entry name" value="lambda repressor-like DNA-binding domains"/>
    <property type="match status" value="1"/>
</dbReference>
<dbReference type="InterPro" id="IPR000843">
    <property type="entry name" value="HTH_LacI"/>
</dbReference>
<dbReference type="SUPFAM" id="SSF53822">
    <property type="entry name" value="Periplasmic binding protein-like I"/>
    <property type="match status" value="1"/>
</dbReference>
<dbReference type="Pfam" id="PF13377">
    <property type="entry name" value="Peripla_BP_3"/>
    <property type="match status" value="1"/>
</dbReference>
<dbReference type="Proteomes" id="UP000886842">
    <property type="component" value="Unassembled WGS sequence"/>
</dbReference>
<gene>
    <name evidence="6" type="ORF">IAA98_14290</name>
</gene>
<dbReference type="GO" id="GO:0000976">
    <property type="term" value="F:transcription cis-regulatory region binding"/>
    <property type="evidence" value="ECO:0007669"/>
    <property type="project" value="TreeGrafter"/>
</dbReference>
<feature type="domain" description="HTH lacI-type" evidence="4">
    <location>
        <begin position="9"/>
        <end position="63"/>
    </location>
</feature>
<dbReference type="Gene3D" id="3.40.50.2300">
    <property type="match status" value="2"/>
</dbReference>
<dbReference type="InterPro" id="IPR010982">
    <property type="entry name" value="Lambda_DNA-bd_dom_sf"/>
</dbReference>
<dbReference type="InterPro" id="IPR001387">
    <property type="entry name" value="Cro/C1-type_HTH"/>
</dbReference>
<evidence type="ECO:0000256" key="1">
    <source>
        <dbReference type="ARBA" id="ARBA00023015"/>
    </source>
</evidence>
<feature type="domain" description="HTH cro/C1-type" evidence="5">
    <location>
        <begin position="10"/>
        <end position="53"/>
    </location>
</feature>
<comment type="caution">
    <text evidence="6">The sequence shown here is derived from an EMBL/GenBank/DDBJ whole genome shotgun (WGS) entry which is preliminary data.</text>
</comment>
<dbReference type="CDD" id="cd01392">
    <property type="entry name" value="HTH_LacI"/>
    <property type="match status" value="1"/>
</dbReference>
<keyword evidence="3" id="KW-0804">Transcription</keyword>
<dbReference type="Pfam" id="PF00356">
    <property type="entry name" value="LacI"/>
    <property type="match status" value="1"/>
</dbReference>
<keyword evidence="2 6" id="KW-0238">DNA-binding</keyword>
<reference evidence="6" key="1">
    <citation type="submission" date="2020-10" db="EMBL/GenBank/DDBJ databases">
        <authorList>
            <person name="Gilroy R."/>
        </authorList>
    </citation>
    <scope>NUCLEOTIDE SEQUENCE</scope>
    <source>
        <strain evidence="6">ChiGjej1B1-24693</strain>
    </source>
</reference>
<dbReference type="PROSITE" id="PS50943">
    <property type="entry name" value="HTH_CROC1"/>
    <property type="match status" value="1"/>
</dbReference>
<evidence type="ECO:0000256" key="3">
    <source>
        <dbReference type="ARBA" id="ARBA00023163"/>
    </source>
</evidence>
<protein>
    <submittedName>
        <fullName evidence="6">LacI family DNA-binding transcriptional regulator</fullName>
    </submittedName>
</protein>
<dbReference type="PANTHER" id="PTHR30146:SF153">
    <property type="entry name" value="LACTOSE OPERON REPRESSOR"/>
    <property type="match status" value="1"/>
</dbReference>
<name>A0A9D1H1L2_9ACTN</name>
<evidence type="ECO:0000313" key="7">
    <source>
        <dbReference type="Proteomes" id="UP000886842"/>
    </source>
</evidence>
<evidence type="ECO:0000259" key="4">
    <source>
        <dbReference type="PROSITE" id="PS50932"/>
    </source>
</evidence>
<dbReference type="PROSITE" id="PS50932">
    <property type="entry name" value="HTH_LACI_2"/>
    <property type="match status" value="1"/>
</dbReference>
<evidence type="ECO:0000256" key="2">
    <source>
        <dbReference type="ARBA" id="ARBA00023125"/>
    </source>
</evidence>
<evidence type="ECO:0000313" key="6">
    <source>
        <dbReference type="EMBL" id="HIT76745.1"/>
    </source>
</evidence>
<accession>A0A9D1H1L2</accession>
<organism evidence="6 7">
    <name type="scientific">Candidatus Avipropionibacterium avicola</name>
    <dbReference type="NCBI Taxonomy" id="2840701"/>
    <lineage>
        <taxon>Bacteria</taxon>
        <taxon>Bacillati</taxon>
        <taxon>Actinomycetota</taxon>
        <taxon>Actinomycetes</taxon>
        <taxon>Propionibacteriales</taxon>
        <taxon>Propionibacteriaceae</taxon>
        <taxon>Propionibacteriaceae incertae sedis</taxon>
        <taxon>Candidatus Avipropionibacterium</taxon>
    </lineage>
</organism>
<evidence type="ECO:0000259" key="5">
    <source>
        <dbReference type="PROSITE" id="PS50943"/>
    </source>
</evidence>
<dbReference type="AlphaFoldDB" id="A0A9D1H1L2"/>
<sequence length="347" mass="36102">MVQAQATRPTIRDVARQAGVSVATVSRVLNGTDSARPETARRVLAAVEDLDYVANASARALTTTRTRTLGVVVPSLTSPFFMGVAAGIEEQASQDGYLCSVVSTRDDPGRELAAIDILRHRGVDAILLAGGGTRATTEHDARLRTLATTLGAANTEVVLCARPAIPGWPSHCVTFDNKAGARAATSHLLSAGHTRILYLGGREQYTFSPDRVAGYRAALESHGIAFDPDLVSTGAMTHTAVRQRMEAIIDAGLGFTAIFAATDDIAAAALATLAGAGRRVPGDISVIGYNDEPVASTLTPQLTTVHVPKAELGRLAARTALHGSGTDEPTTTVLGVHVVVRDSVGPA</sequence>
<keyword evidence="1" id="KW-0805">Transcription regulation</keyword>
<reference evidence="6" key="2">
    <citation type="journal article" date="2021" name="PeerJ">
        <title>Extensive microbial diversity within the chicken gut microbiome revealed by metagenomics and culture.</title>
        <authorList>
            <person name="Gilroy R."/>
            <person name="Ravi A."/>
            <person name="Getino M."/>
            <person name="Pursley I."/>
            <person name="Horton D.L."/>
            <person name="Alikhan N.F."/>
            <person name="Baker D."/>
            <person name="Gharbi K."/>
            <person name="Hall N."/>
            <person name="Watson M."/>
            <person name="Adriaenssens E.M."/>
            <person name="Foster-Nyarko E."/>
            <person name="Jarju S."/>
            <person name="Secka A."/>
            <person name="Antonio M."/>
            <person name="Oren A."/>
            <person name="Chaudhuri R.R."/>
            <person name="La Ragione R."/>
            <person name="Hildebrand F."/>
            <person name="Pallen M.J."/>
        </authorList>
    </citation>
    <scope>NUCLEOTIDE SEQUENCE</scope>
    <source>
        <strain evidence="6">ChiGjej1B1-24693</strain>
    </source>
</reference>
<dbReference type="PRINTS" id="PR00036">
    <property type="entry name" value="HTHLACI"/>
</dbReference>
<dbReference type="InterPro" id="IPR028082">
    <property type="entry name" value="Peripla_BP_I"/>
</dbReference>
<dbReference type="SMART" id="SM00354">
    <property type="entry name" value="HTH_LACI"/>
    <property type="match status" value="1"/>
</dbReference>
<dbReference type="EMBL" id="DVLP01000414">
    <property type="protein sequence ID" value="HIT76745.1"/>
    <property type="molecule type" value="Genomic_DNA"/>
</dbReference>